<dbReference type="Gene3D" id="1.10.630.10">
    <property type="entry name" value="Cytochrome P450"/>
    <property type="match status" value="1"/>
</dbReference>
<evidence type="ECO:0000256" key="2">
    <source>
        <dbReference type="ARBA" id="ARBA00010617"/>
    </source>
</evidence>
<comment type="cofactor">
    <cofactor evidence="1 7">
        <name>heme</name>
        <dbReference type="ChEBI" id="CHEBI:30413"/>
    </cofactor>
</comment>
<evidence type="ECO:0000313" key="9">
    <source>
        <dbReference type="EMBL" id="GLB41351.1"/>
    </source>
</evidence>
<keyword evidence="7 8" id="KW-0349">Heme</keyword>
<dbReference type="EMBL" id="BRPK01000009">
    <property type="protein sequence ID" value="GLB41351.1"/>
    <property type="molecule type" value="Genomic_DNA"/>
</dbReference>
<protein>
    <submittedName>
        <fullName evidence="9">Cytochrome P450</fullName>
    </submittedName>
</protein>
<evidence type="ECO:0000256" key="1">
    <source>
        <dbReference type="ARBA" id="ARBA00001971"/>
    </source>
</evidence>
<dbReference type="CDD" id="cd11041">
    <property type="entry name" value="CYP503A1-like"/>
    <property type="match status" value="1"/>
</dbReference>
<dbReference type="OrthoDB" id="1844152at2759"/>
<dbReference type="InterPro" id="IPR017972">
    <property type="entry name" value="Cyt_P450_CS"/>
</dbReference>
<keyword evidence="5 7" id="KW-0408">Iron</keyword>
<evidence type="ECO:0000313" key="10">
    <source>
        <dbReference type="Proteomes" id="UP001063166"/>
    </source>
</evidence>
<dbReference type="PROSITE" id="PS00086">
    <property type="entry name" value="CYTOCHROME_P450"/>
    <property type="match status" value="1"/>
</dbReference>
<evidence type="ECO:0000256" key="5">
    <source>
        <dbReference type="ARBA" id="ARBA00023004"/>
    </source>
</evidence>
<gene>
    <name evidence="9" type="ORF">LshimejAT787_0905660</name>
</gene>
<evidence type="ECO:0000256" key="8">
    <source>
        <dbReference type="RuleBase" id="RU000461"/>
    </source>
</evidence>
<dbReference type="PANTHER" id="PTHR46206">
    <property type="entry name" value="CYTOCHROME P450"/>
    <property type="match status" value="1"/>
</dbReference>
<evidence type="ECO:0000256" key="7">
    <source>
        <dbReference type="PIRSR" id="PIRSR602401-1"/>
    </source>
</evidence>
<dbReference type="GO" id="GO:0020037">
    <property type="term" value="F:heme binding"/>
    <property type="evidence" value="ECO:0007669"/>
    <property type="project" value="InterPro"/>
</dbReference>
<dbReference type="PRINTS" id="PR00463">
    <property type="entry name" value="EP450I"/>
</dbReference>
<dbReference type="GO" id="GO:0005506">
    <property type="term" value="F:iron ion binding"/>
    <property type="evidence" value="ECO:0007669"/>
    <property type="project" value="InterPro"/>
</dbReference>
<evidence type="ECO:0000256" key="4">
    <source>
        <dbReference type="ARBA" id="ARBA00023002"/>
    </source>
</evidence>
<dbReference type="InterPro" id="IPR002401">
    <property type="entry name" value="Cyt_P450_E_grp-I"/>
</dbReference>
<dbReference type="GO" id="GO:0016705">
    <property type="term" value="F:oxidoreductase activity, acting on paired donors, with incorporation or reduction of molecular oxygen"/>
    <property type="evidence" value="ECO:0007669"/>
    <property type="project" value="InterPro"/>
</dbReference>
<name>A0A9P3USM7_LYOSH</name>
<dbReference type="InterPro" id="IPR036396">
    <property type="entry name" value="Cyt_P450_sf"/>
</dbReference>
<keyword evidence="10" id="KW-1185">Reference proteome</keyword>
<dbReference type="GO" id="GO:0004497">
    <property type="term" value="F:monooxygenase activity"/>
    <property type="evidence" value="ECO:0007669"/>
    <property type="project" value="UniProtKB-KW"/>
</dbReference>
<sequence length="548" mass="61790">MRDSTYAVRFFAIKICSIAVKRKNPSACSYNDVFTVIRYPRYLNGYHRKTPSSDSITDYLNLRHVPPCGAAGLPIFSLVGAFRFLLNATTILQEGYNNMRDHPFKIAHFTRWIVVVSSRELIDDVCRAPEDILSFQEATNELLQIPYTLGATIAQNPYHIPIIRYAFNQKNVLEVFDEMSDEVAAAIDDTLLGKMNEGDSWISVSPLDVAMSIIGRASNRVFVGLPLCRNHEYLEICKQFTIDVVTAGAIIEKFPRFMRPYVSKLFFRMHSSISKISSLLEPVIADKMQFLDDVNVDIDGKPVARKDFLRLLLQAAQGDERSLSSLSRRILTTNFVSMHTTSMTFTQALLHLSANAEYVITLREEVEAVTAMHKWTPEALKRMTRVESFLKETQRLNPLGALLMQRIVRKPFTFSDGTSVPVGTTVGVAVTPVHRDPENYAASDEFAPFGSTVDTTAKASTATDTERRKPGTFLSFGYGRHACPGRFFAAMEMKMMTAQLVTLFDFRLPDNVSRRPDNIWIGSTCIPDPKAKVLVRRRAFQSQNDLDM</sequence>
<dbReference type="PANTHER" id="PTHR46206:SF1">
    <property type="entry name" value="P450, PUTATIVE (EUROFUNG)-RELATED"/>
    <property type="match status" value="1"/>
</dbReference>
<reference evidence="9" key="1">
    <citation type="submission" date="2022-07" db="EMBL/GenBank/DDBJ databases">
        <title>The genome of Lyophyllum shimeji provides insight into the initial evolution of ectomycorrhizal fungal genome.</title>
        <authorList>
            <person name="Kobayashi Y."/>
            <person name="Shibata T."/>
            <person name="Hirakawa H."/>
            <person name="Shigenobu S."/>
            <person name="Nishiyama T."/>
            <person name="Yamada A."/>
            <person name="Hasebe M."/>
            <person name="Kawaguchi M."/>
        </authorList>
    </citation>
    <scope>NUCLEOTIDE SEQUENCE</scope>
    <source>
        <strain evidence="9">AT787</strain>
    </source>
</reference>
<keyword evidence="6 8" id="KW-0503">Monooxygenase</keyword>
<comment type="similarity">
    <text evidence="2 8">Belongs to the cytochrome P450 family.</text>
</comment>
<comment type="caution">
    <text evidence="9">The sequence shown here is derived from an EMBL/GenBank/DDBJ whole genome shotgun (WGS) entry which is preliminary data.</text>
</comment>
<dbReference type="Pfam" id="PF00067">
    <property type="entry name" value="p450"/>
    <property type="match status" value="1"/>
</dbReference>
<proteinExistence type="inferred from homology"/>
<keyword evidence="4 8" id="KW-0560">Oxidoreductase</keyword>
<accession>A0A9P3USM7</accession>
<dbReference type="InterPro" id="IPR001128">
    <property type="entry name" value="Cyt_P450"/>
</dbReference>
<dbReference type="AlphaFoldDB" id="A0A9P3USM7"/>
<keyword evidence="3 7" id="KW-0479">Metal-binding</keyword>
<organism evidence="9 10">
    <name type="scientific">Lyophyllum shimeji</name>
    <name type="common">Hon-shimeji</name>
    <name type="synonym">Tricholoma shimeji</name>
    <dbReference type="NCBI Taxonomy" id="47721"/>
    <lineage>
        <taxon>Eukaryota</taxon>
        <taxon>Fungi</taxon>
        <taxon>Dikarya</taxon>
        <taxon>Basidiomycota</taxon>
        <taxon>Agaricomycotina</taxon>
        <taxon>Agaricomycetes</taxon>
        <taxon>Agaricomycetidae</taxon>
        <taxon>Agaricales</taxon>
        <taxon>Tricholomatineae</taxon>
        <taxon>Lyophyllaceae</taxon>
        <taxon>Lyophyllum</taxon>
    </lineage>
</organism>
<evidence type="ECO:0000256" key="6">
    <source>
        <dbReference type="ARBA" id="ARBA00023033"/>
    </source>
</evidence>
<dbReference type="PRINTS" id="PR00385">
    <property type="entry name" value="P450"/>
</dbReference>
<dbReference type="Proteomes" id="UP001063166">
    <property type="component" value="Unassembled WGS sequence"/>
</dbReference>
<feature type="binding site" description="axial binding residue" evidence="7">
    <location>
        <position position="483"/>
    </location>
    <ligand>
        <name>heme</name>
        <dbReference type="ChEBI" id="CHEBI:30413"/>
    </ligand>
    <ligandPart>
        <name>Fe</name>
        <dbReference type="ChEBI" id="CHEBI:18248"/>
    </ligandPart>
</feature>
<dbReference type="SUPFAM" id="SSF48264">
    <property type="entry name" value="Cytochrome P450"/>
    <property type="match status" value="1"/>
</dbReference>
<evidence type="ECO:0000256" key="3">
    <source>
        <dbReference type="ARBA" id="ARBA00022723"/>
    </source>
</evidence>